<sequence>MPLFSSNRLDTQKRKFTQSRKMKINIKTSVILLVLAIVSLETNASPIDEPISGSDSNTQELSARVKRDRSLIERQIMEFLESAGNNPSLALESGALQTLHELHKRSPKMHKTSLLTRLVSAGKKFMKGFMKGIAAS</sequence>
<organism evidence="1">
    <name type="scientific">Meteorus pulchricornis</name>
    <dbReference type="NCBI Taxonomy" id="51522"/>
    <lineage>
        <taxon>Eukaryota</taxon>
        <taxon>Metazoa</taxon>
        <taxon>Ecdysozoa</taxon>
        <taxon>Arthropoda</taxon>
        <taxon>Hexapoda</taxon>
        <taxon>Insecta</taxon>
        <taxon>Pterygota</taxon>
        <taxon>Neoptera</taxon>
        <taxon>Endopterygota</taxon>
        <taxon>Hymenoptera</taxon>
        <taxon>Apocrita</taxon>
        <taxon>Ichneumonoidea</taxon>
        <taxon>Braconidae</taxon>
        <taxon>Meteorinae</taxon>
        <taxon>Meteorus</taxon>
    </lineage>
</organism>
<protein>
    <submittedName>
        <fullName evidence="1">Uncharacterized protein</fullName>
    </submittedName>
</protein>
<reference evidence="1" key="1">
    <citation type="submission" date="2012-03" db="EMBL/GenBank/DDBJ databases">
        <title>The major constituents of the venom gland of a braconid endoparasitoid, Meteorus pulchricornis.</title>
        <authorList>
            <person name="Sano T."/>
            <person name="Miura K."/>
        </authorList>
    </citation>
    <scope>NUCLEOTIDE SEQUENCE</scope>
</reference>
<name>H7CHK7_9HYME</name>
<dbReference type="AlphaFoldDB" id="H7CHK7"/>
<accession>H7CHK7</accession>
<proteinExistence type="evidence at transcript level"/>
<evidence type="ECO:0000313" key="1">
    <source>
        <dbReference type="EMBL" id="BAL70305.1"/>
    </source>
</evidence>
<dbReference type="EMBL" id="AB701653">
    <property type="protein sequence ID" value="BAL70305.1"/>
    <property type="molecule type" value="mRNA"/>
</dbReference>